<reference evidence="3" key="1">
    <citation type="submission" date="2016-08" db="EMBL/GenBank/DDBJ databases">
        <authorList>
            <person name="Merda D."/>
            <person name="Briand M."/>
            <person name="Taghouti G."/>
            <person name="Carrere S."/>
            <person name="Gouzy J."/>
            <person name="Portier P."/>
            <person name="Jacques M.-A."/>
            <person name="Fischer-Le Saux M."/>
        </authorList>
    </citation>
    <scope>NUCLEOTIDE SEQUENCE [LARGE SCALE GENOMIC DNA]</scope>
    <source>
        <strain evidence="3">CFBP4643</strain>
    </source>
</reference>
<comment type="caution">
    <text evidence="2">The sequence shown here is derived from an EMBL/GenBank/DDBJ whole genome shotgun (WGS) entry which is preliminary data.</text>
</comment>
<name>A0A2S7D4F0_9XANT</name>
<evidence type="ECO:0000259" key="1">
    <source>
        <dbReference type="Pfam" id="PF23296"/>
    </source>
</evidence>
<keyword evidence="3" id="KW-1185">Reference proteome</keyword>
<dbReference type="RefSeq" id="WP_046964139.1">
    <property type="nucleotide sequence ID" value="NZ_MDEI01000006.1"/>
</dbReference>
<dbReference type="Pfam" id="PF23296">
    <property type="entry name" value="DUF7079"/>
    <property type="match status" value="1"/>
</dbReference>
<protein>
    <recommendedName>
        <fullName evidence="1">DUF7079 domain-containing protein</fullName>
    </recommendedName>
</protein>
<evidence type="ECO:0000313" key="3">
    <source>
        <dbReference type="Proteomes" id="UP000238191"/>
    </source>
</evidence>
<dbReference type="AlphaFoldDB" id="A0A2S7D4F0"/>
<dbReference type="OrthoDB" id="8684941at2"/>
<accession>A0A2S7D4F0</accession>
<dbReference type="Proteomes" id="UP000238191">
    <property type="component" value="Unassembled WGS sequence"/>
</dbReference>
<sequence>MAMTTPQTPTATAAQRRVWEALSLLYLDSACDGEHARIARILAASPFTLSQLRTMLLHQVHPVLIGNLRSVAGVWEGFDPHWLADAITTQRARRWRWPDRWCWRRYARQQWAVLGPAIAAERTGSAR</sequence>
<dbReference type="InterPro" id="IPR055507">
    <property type="entry name" value="DUF7079"/>
</dbReference>
<feature type="domain" description="DUF7079" evidence="1">
    <location>
        <begin position="14"/>
        <end position="111"/>
    </location>
</feature>
<proteinExistence type="predicted"/>
<evidence type="ECO:0000313" key="2">
    <source>
        <dbReference type="EMBL" id="PPU68698.1"/>
    </source>
</evidence>
<organism evidence="2 3">
    <name type="scientific">Xanthomonas pisi</name>
    <dbReference type="NCBI Taxonomy" id="56457"/>
    <lineage>
        <taxon>Bacteria</taxon>
        <taxon>Pseudomonadati</taxon>
        <taxon>Pseudomonadota</taxon>
        <taxon>Gammaproteobacteria</taxon>
        <taxon>Lysobacterales</taxon>
        <taxon>Lysobacteraceae</taxon>
        <taxon>Xanthomonas</taxon>
    </lineage>
</organism>
<dbReference type="EMBL" id="MDEI01000006">
    <property type="protein sequence ID" value="PPU68698.1"/>
    <property type="molecule type" value="Genomic_DNA"/>
</dbReference>
<gene>
    <name evidence="2" type="ORF">XpiCFBP4643_09390</name>
</gene>